<protein>
    <submittedName>
        <fullName evidence="2">NERD domain-containing protein</fullName>
    </submittedName>
</protein>
<dbReference type="EMBL" id="WBOT01000003">
    <property type="protein sequence ID" value="KAB2332810.1"/>
    <property type="molecule type" value="Genomic_DNA"/>
</dbReference>
<comment type="caution">
    <text evidence="2">The sequence shown here is derived from an EMBL/GenBank/DDBJ whole genome shotgun (WGS) entry which is preliminary data.</text>
</comment>
<evidence type="ECO:0000259" key="1">
    <source>
        <dbReference type="PROSITE" id="PS50965"/>
    </source>
</evidence>
<dbReference type="OrthoDB" id="2164794at2"/>
<gene>
    <name evidence="2" type="ORF">F7732_12050</name>
</gene>
<evidence type="ECO:0000313" key="3">
    <source>
        <dbReference type="Proteomes" id="UP000441354"/>
    </source>
</evidence>
<accession>A0A7V7UVR9</accession>
<dbReference type="Pfam" id="PF08378">
    <property type="entry name" value="NERD"/>
    <property type="match status" value="1"/>
</dbReference>
<dbReference type="RefSeq" id="WP_151574146.1">
    <property type="nucleotide sequence ID" value="NZ_WBOT01000003.1"/>
</dbReference>
<sequence>MNLPDLKKKHHLEKGYAGEKRFDHWLETELSSSFIVLKDLTLDVQSSNALQIDTLLFSEKTIYLFEVKNYEGDFSINGEKWHSITGTEIKSPLQQLKRSELLLNHFCRELGYKIPIEAYCIFVNPEFHLFGCNPQQPLIFSTQIKRFLKKINNHSTKLKAQHHKLAAALNSYKLEKSPYSRFPAYSYDTLKKGVPCPACRTFMLPSNSKMVCDQCGFVEKLGAAILRCVQEFKILFPEEKITVAGISNWTGGLSLKTVQRVLKRHYRLTGSGRGSFYV</sequence>
<dbReference type="PROSITE" id="PS50965">
    <property type="entry name" value="NERD"/>
    <property type="match status" value="1"/>
</dbReference>
<dbReference type="InterPro" id="IPR011528">
    <property type="entry name" value="NERD"/>
</dbReference>
<keyword evidence="3" id="KW-1185">Reference proteome</keyword>
<feature type="domain" description="NERD" evidence="1">
    <location>
        <begin position="14"/>
        <end position="126"/>
    </location>
</feature>
<dbReference type="Proteomes" id="UP000441354">
    <property type="component" value="Unassembled WGS sequence"/>
</dbReference>
<proteinExistence type="predicted"/>
<reference evidence="2 3" key="1">
    <citation type="journal article" date="2014" name="Arch. Microbiol.">
        <title>Bacillus mesophilum sp. nov., strain IITR-54T, a novel 4-chlorobiphenyl dechlorinating bacterium.</title>
        <authorList>
            <person name="Manickam N."/>
            <person name="Singh N.K."/>
            <person name="Bajaj A."/>
            <person name="Kumar R.M."/>
            <person name="Kaur G."/>
            <person name="Kaur N."/>
            <person name="Bala M."/>
            <person name="Kumar A."/>
            <person name="Mayilraj S."/>
        </authorList>
    </citation>
    <scope>NUCLEOTIDE SEQUENCE [LARGE SCALE GENOMIC DNA]</scope>
    <source>
        <strain evidence="2 3">IITR-54</strain>
    </source>
</reference>
<evidence type="ECO:0000313" key="2">
    <source>
        <dbReference type="EMBL" id="KAB2332810.1"/>
    </source>
</evidence>
<name>A0A7V7UVR9_9BACI</name>
<organism evidence="2 3">
    <name type="scientific">Bacillus mesophilum</name>
    <dbReference type="NCBI Taxonomy" id="1071718"/>
    <lineage>
        <taxon>Bacteria</taxon>
        <taxon>Bacillati</taxon>
        <taxon>Bacillota</taxon>
        <taxon>Bacilli</taxon>
        <taxon>Bacillales</taxon>
        <taxon>Bacillaceae</taxon>
        <taxon>Bacillus</taxon>
    </lineage>
</organism>
<dbReference type="AlphaFoldDB" id="A0A7V7UVR9"/>